<dbReference type="AlphaFoldDB" id="A0A9X2XKF5"/>
<name>A0A9X2XKF5_9PSED</name>
<dbReference type="Proteomes" id="UP001139955">
    <property type="component" value="Unassembled WGS sequence"/>
</dbReference>
<evidence type="ECO:0000313" key="1">
    <source>
        <dbReference type="EMBL" id="MCU7250303.1"/>
    </source>
</evidence>
<proteinExistence type="predicted"/>
<dbReference type="EMBL" id="JAOSKY010000014">
    <property type="protein sequence ID" value="MCU7250303.1"/>
    <property type="molecule type" value="Genomic_DNA"/>
</dbReference>
<dbReference type="RefSeq" id="WP_301622965.1">
    <property type="nucleotide sequence ID" value="NZ_JAOSKY010000014.1"/>
</dbReference>
<accession>A0A9X2XKF5</accession>
<comment type="caution">
    <text evidence="1">The sequence shown here is derived from an EMBL/GenBank/DDBJ whole genome shotgun (WGS) entry which is preliminary data.</text>
</comment>
<organism evidence="1 2">
    <name type="scientific">Pseudomonas koreensis</name>
    <dbReference type="NCBI Taxonomy" id="198620"/>
    <lineage>
        <taxon>Bacteria</taxon>
        <taxon>Pseudomonadati</taxon>
        <taxon>Pseudomonadota</taxon>
        <taxon>Gammaproteobacteria</taxon>
        <taxon>Pseudomonadales</taxon>
        <taxon>Pseudomonadaceae</taxon>
        <taxon>Pseudomonas</taxon>
    </lineage>
</organism>
<evidence type="ECO:0000313" key="2">
    <source>
        <dbReference type="Proteomes" id="UP001139955"/>
    </source>
</evidence>
<reference evidence="1" key="1">
    <citation type="submission" date="2022-09" db="EMBL/GenBank/DDBJ databases">
        <authorList>
            <person name="Cesa-Luna C."/>
            <person name="Girard L."/>
            <person name="Lood C."/>
            <person name="Hofte M."/>
            <person name="De Mot R."/>
        </authorList>
    </citation>
    <scope>NUCLEOTIDE SEQUENCE</scope>
    <source>
        <strain evidence="1">B1M3-32</strain>
    </source>
</reference>
<sequence length="334" mass="38204">MPAIVDDSLLNWSDISDLRWHDLLLGNGFSINIHDGFWYDNLKDVACRPEVGEPLFNESRALFDAYNTTNFEDVLKSIYHAMQVDECLGLHQIGAISDVYENIKNSLASAVNYAHVPEGFSSANSVSDQLARFDNVYTTNYDLIPYWSIMSKETYRFKDLFWGEAFDSSNAGVWGRCTAIHYLHGGLHLVENLEGQTIKRRSNGLSSLRDLFDLAEPELFPLFITEGHWNKKLAKIKRNDYLSFCFSKFSYGGNDLLVLGHSLHAEYDQHIVDAIKRSRRRRVAVSVWPGLSPMQRINFKGRLIEEMQGTNINLYFFDSTTHPLTSPTMRNVVI</sequence>
<protein>
    <submittedName>
        <fullName evidence="1">DUF4917 family protein</fullName>
    </submittedName>
</protein>
<keyword evidence="2" id="KW-1185">Reference proteome</keyword>
<dbReference type="Pfam" id="PF16263">
    <property type="entry name" value="DUF4917"/>
    <property type="match status" value="1"/>
</dbReference>
<dbReference type="InterPro" id="IPR032581">
    <property type="entry name" value="DUF4917"/>
</dbReference>
<gene>
    <name evidence="1" type="ORF">OC940_21030</name>
</gene>
<reference evidence="1" key="2">
    <citation type="journal article" date="2023" name="mSystems">
        <title>Charting the Lipopeptidome of Nonpathogenic Pseudomonas.</title>
        <authorList>
            <person name="Cesa-Luna C."/>
            <person name="Geudens N."/>
            <person name="Girard L."/>
            <person name="De Roo V."/>
            <person name="Maklad H.R."/>
            <person name="Martins J.C."/>
            <person name="Hofte M."/>
            <person name="De Mot R."/>
        </authorList>
    </citation>
    <scope>NUCLEOTIDE SEQUENCE</scope>
    <source>
        <strain evidence="1">B1M3-32</strain>
    </source>
</reference>